<dbReference type="EMBL" id="JACSQK010000002">
    <property type="protein sequence ID" value="MBD7959851.1"/>
    <property type="molecule type" value="Genomic_DNA"/>
</dbReference>
<dbReference type="CDD" id="cd00680">
    <property type="entry name" value="RHO_alpha_C"/>
    <property type="match status" value="1"/>
</dbReference>
<dbReference type="InterPro" id="IPR015879">
    <property type="entry name" value="Ring_hydroxy_dOase_asu_C_dom"/>
</dbReference>
<keyword evidence="4" id="KW-0479">Metal-binding</keyword>
<dbReference type="InterPro" id="IPR017941">
    <property type="entry name" value="Rieske_2Fe-2S"/>
</dbReference>
<evidence type="ECO:0000259" key="8">
    <source>
        <dbReference type="PROSITE" id="PS51296"/>
    </source>
</evidence>
<dbReference type="PRINTS" id="PR00090">
    <property type="entry name" value="RNGDIOXGNASE"/>
</dbReference>
<dbReference type="PANTHER" id="PTHR43756:SF5">
    <property type="entry name" value="CHOLINE MONOOXYGENASE, CHLOROPLASTIC"/>
    <property type="match status" value="1"/>
</dbReference>
<evidence type="ECO:0000313" key="9">
    <source>
        <dbReference type="EMBL" id="MBD7959851.1"/>
    </source>
</evidence>
<dbReference type="Proteomes" id="UP000634919">
    <property type="component" value="Unassembled WGS sequence"/>
</dbReference>
<evidence type="ECO:0000256" key="2">
    <source>
        <dbReference type="ARBA" id="ARBA00008751"/>
    </source>
</evidence>
<evidence type="ECO:0000256" key="4">
    <source>
        <dbReference type="ARBA" id="ARBA00022723"/>
    </source>
</evidence>
<name>A0ABR8S8R1_9BURK</name>
<protein>
    <submittedName>
        <fullName evidence="9">Aromatic ring-hydroxylating dioxygenase subunit alpha</fullName>
    </submittedName>
</protein>
<keyword evidence="7" id="KW-0411">Iron-sulfur</keyword>
<dbReference type="Pfam" id="PF00355">
    <property type="entry name" value="Rieske"/>
    <property type="match status" value="1"/>
</dbReference>
<dbReference type="RefSeq" id="WP_191722242.1">
    <property type="nucleotide sequence ID" value="NZ_JACSQK010000002.1"/>
</dbReference>
<gene>
    <name evidence="9" type="ORF">H9646_05110</name>
</gene>
<dbReference type="InterPro" id="IPR001663">
    <property type="entry name" value="Rng_hydr_dOase-A"/>
</dbReference>
<keyword evidence="9" id="KW-0223">Dioxygenase</keyword>
<dbReference type="GO" id="GO:0051213">
    <property type="term" value="F:dioxygenase activity"/>
    <property type="evidence" value="ECO:0007669"/>
    <property type="project" value="UniProtKB-KW"/>
</dbReference>
<dbReference type="Gene3D" id="2.102.10.10">
    <property type="entry name" value="Rieske [2Fe-2S] iron-sulphur domain"/>
    <property type="match status" value="1"/>
</dbReference>
<dbReference type="Gene3D" id="3.90.380.10">
    <property type="entry name" value="Naphthalene 1,2-dioxygenase Alpha Subunit, Chain A, domain 1"/>
    <property type="match status" value="1"/>
</dbReference>
<accession>A0ABR8S8R1</accession>
<keyword evidence="6" id="KW-0408">Iron</keyword>
<feature type="domain" description="Rieske" evidence="8">
    <location>
        <begin position="28"/>
        <end position="124"/>
    </location>
</feature>
<dbReference type="PROSITE" id="PS51296">
    <property type="entry name" value="RIESKE"/>
    <property type="match status" value="1"/>
</dbReference>
<keyword evidence="10" id="KW-1185">Reference proteome</keyword>
<evidence type="ECO:0000256" key="6">
    <source>
        <dbReference type="ARBA" id="ARBA00023004"/>
    </source>
</evidence>
<dbReference type="SUPFAM" id="SSF55961">
    <property type="entry name" value="Bet v1-like"/>
    <property type="match status" value="1"/>
</dbReference>
<dbReference type="SUPFAM" id="SSF50022">
    <property type="entry name" value="ISP domain"/>
    <property type="match status" value="1"/>
</dbReference>
<comment type="caution">
    <text evidence="9">The sequence shown here is derived from an EMBL/GenBank/DDBJ whole genome shotgun (WGS) entry which is preliminary data.</text>
</comment>
<keyword evidence="5" id="KW-0560">Oxidoreductase</keyword>
<sequence>MQSILSHFHYTDPGILEQERSKIFRQLWLFACLSSTLAAPNAYASLSLAGQPVLIQNCNGEIRAFKNQCPHRLVPLQAEGFGQSPMRCPYHGWTFNNDGSVKSIPHESNLYNFSSEEREKLCMKRYAVEIVGNMIFINLSENPLPIEKQFTPEILDKLRDISTHFSAQTAHITVEVDYNWKLQYENVLDYNHVPYVHPQSFLPLLTKDNSSNLTKKKIEQPSIPFFPDVPSTLNAQSYHTRAALKIPPQPWHSMVDRYGEGGFFENFFLFPNVNFNCAEGMVFKIEQYEPLTPSRTAVRFTMAVAKEKQRIRALPAILSGCIRNDVNVLHEDRMYLERLQKGLHAGSPKVHHGQYERYLISFAQVYEKLLKGERPW</sequence>
<evidence type="ECO:0000313" key="10">
    <source>
        <dbReference type="Proteomes" id="UP000634919"/>
    </source>
</evidence>
<organism evidence="9 10">
    <name type="scientific">Comamonas avium</name>
    <dbReference type="NCBI Taxonomy" id="2762231"/>
    <lineage>
        <taxon>Bacteria</taxon>
        <taxon>Pseudomonadati</taxon>
        <taxon>Pseudomonadota</taxon>
        <taxon>Betaproteobacteria</taxon>
        <taxon>Burkholderiales</taxon>
        <taxon>Comamonadaceae</taxon>
        <taxon>Comamonas</taxon>
    </lineage>
</organism>
<evidence type="ECO:0000256" key="7">
    <source>
        <dbReference type="ARBA" id="ARBA00023014"/>
    </source>
</evidence>
<reference evidence="9 10" key="1">
    <citation type="submission" date="2020-08" db="EMBL/GenBank/DDBJ databases">
        <title>A Genomic Blueprint of the Chicken Gut Microbiome.</title>
        <authorList>
            <person name="Gilroy R."/>
            <person name="Ravi A."/>
            <person name="Getino M."/>
            <person name="Pursley I."/>
            <person name="Horton D.L."/>
            <person name="Alikhan N.-F."/>
            <person name="Baker D."/>
            <person name="Gharbi K."/>
            <person name="Hall N."/>
            <person name="Watson M."/>
            <person name="Adriaenssens E.M."/>
            <person name="Foster-Nyarko E."/>
            <person name="Jarju S."/>
            <person name="Secka A."/>
            <person name="Antonio M."/>
            <person name="Oren A."/>
            <person name="Chaudhuri R."/>
            <person name="La Ragione R.M."/>
            <person name="Hildebrand F."/>
            <person name="Pallen M.J."/>
        </authorList>
    </citation>
    <scope>NUCLEOTIDE SEQUENCE [LARGE SCALE GENOMIC DNA]</scope>
    <source>
        <strain evidence="9 10">Sa2CVA6</strain>
    </source>
</reference>
<dbReference type="InterPro" id="IPR036922">
    <property type="entry name" value="Rieske_2Fe-2S_sf"/>
</dbReference>
<proteinExistence type="inferred from homology"/>
<dbReference type="Pfam" id="PF00848">
    <property type="entry name" value="Ring_hydroxyl_A"/>
    <property type="match status" value="1"/>
</dbReference>
<comment type="similarity">
    <text evidence="2">Belongs to the bacterial ring-hydroxylating dioxygenase alpha subunit family.</text>
</comment>
<evidence type="ECO:0000256" key="3">
    <source>
        <dbReference type="ARBA" id="ARBA00022714"/>
    </source>
</evidence>
<keyword evidence="3" id="KW-0001">2Fe-2S</keyword>
<evidence type="ECO:0000256" key="1">
    <source>
        <dbReference type="ARBA" id="ARBA00001962"/>
    </source>
</evidence>
<comment type="cofactor">
    <cofactor evidence="1">
        <name>Fe cation</name>
        <dbReference type="ChEBI" id="CHEBI:24875"/>
    </cofactor>
</comment>
<evidence type="ECO:0000256" key="5">
    <source>
        <dbReference type="ARBA" id="ARBA00023002"/>
    </source>
</evidence>
<dbReference type="CDD" id="cd03469">
    <property type="entry name" value="Rieske_RO_Alpha_N"/>
    <property type="match status" value="1"/>
</dbReference>
<dbReference type="PANTHER" id="PTHR43756">
    <property type="entry name" value="CHOLINE MONOOXYGENASE, CHLOROPLASTIC"/>
    <property type="match status" value="1"/>
</dbReference>